<gene>
    <name evidence="1" type="ORF">BT62DRAFT_1009334</name>
</gene>
<dbReference type="GeneID" id="66099829"/>
<dbReference type="EMBL" id="MU250545">
    <property type="protein sequence ID" value="KAG7443514.1"/>
    <property type="molecule type" value="Genomic_DNA"/>
</dbReference>
<proteinExistence type="predicted"/>
<name>A0A9P7VMM1_9AGAR</name>
<dbReference type="RefSeq" id="XP_043037014.1">
    <property type="nucleotide sequence ID" value="XM_043177542.1"/>
</dbReference>
<sequence>MDCIPQLNDFFPQDELACRSVRRRGDEPPFELRYCKDQMQLGFKDPNSVNEMIFSVTGSLELEPSRRSNIPDRYISEEVHKCTVPSLGRFRKIFQELYQSLLHLLVGH</sequence>
<keyword evidence="2" id="KW-1185">Reference proteome</keyword>
<organism evidence="1 2">
    <name type="scientific">Guyanagaster necrorhizus</name>
    <dbReference type="NCBI Taxonomy" id="856835"/>
    <lineage>
        <taxon>Eukaryota</taxon>
        <taxon>Fungi</taxon>
        <taxon>Dikarya</taxon>
        <taxon>Basidiomycota</taxon>
        <taxon>Agaricomycotina</taxon>
        <taxon>Agaricomycetes</taxon>
        <taxon>Agaricomycetidae</taxon>
        <taxon>Agaricales</taxon>
        <taxon>Marasmiineae</taxon>
        <taxon>Physalacriaceae</taxon>
        <taxon>Guyanagaster</taxon>
    </lineage>
</organism>
<reference evidence="1" key="1">
    <citation type="submission" date="2020-11" db="EMBL/GenBank/DDBJ databases">
        <title>Adaptations for nitrogen fixation in a non-lichenized fungal sporocarp promotes dispersal by wood-feeding termites.</title>
        <authorList>
            <consortium name="DOE Joint Genome Institute"/>
            <person name="Koch R.A."/>
            <person name="Yoon G."/>
            <person name="Arayal U."/>
            <person name="Lail K."/>
            <person name="Amirebrahimi M."/>
            <person name="Labutti K."/>
            <person name="Lipzen A."/>
            <person name="Riley R."/>
            <person name="Barry K."/>
            <person name="Henrissat B."/>
            <person name="Grigoriev I.V."/>
            <person name="Herr J.R."/>
            <person name="Aime M.C."/>
        </authorList>
    </citation>
    <scope>NUCLEOTIDE SEQUENCE</scope>
    <source>
        <strain evidence="1">MCA 3950</strain>
    </source>
</reference>
<evidence type="ECO:0000313" key="1">
    <source>
        <dbReference type="EMBL" id="KAG7443514.1"/>
    </source>
</evidence>
<evidence type="ECO:0000313" key="2">
    <source>
        <dbReference type="Proteomes" id="UP000812287"/>
    </source>
</evidence>
<accession>A0A9P7VMM1</accession>
<dbReference type="Proteomes" id="UP000812287">
    <property type="component" value="Unassembled WGS sequence"/>
</dbReference>
<dbReference type="AlphaFoldDB" id="A0A9P7VMM1"/>
<protein>
    <submittedName>
        <fullName evidence="1">Uncharacterized protein</fullName>
    </submittedName>
</protein>
<comment type="caution">
    <text evidence="1">The sequence shown here is derived from an EMBL/GenBank/DDBJ whole genome shotgun (WGS) entry which is preliminary data.</text>
</comment>